<evidence type="ECO:0000313" key="2">
    <source>
        <dbReference type="EMBL" id="BBX93326.1"/>
    </source>
</evidence>
<gene>
    <name evidence="2" type="ORF">MBOE_49750</name>
</gene>
<proteinExistence type="predicted"/>
<dbReference type="EMBL" id="AP022579">
    <property type="protein sequence ID" value="BBX93326.1"/>
    <property type="molecule type" value="Genomic_DNA"/>
</dbReference>
<name>A0ABM7J2B0_9MYCO</name>
<evidence type="ECO:0000256" key="1">
    <source>
        <dbReference type="SAM" id="MobiDB-lite"/>
    </source>
</evidence>
<accession>A0ABM7J2B0</accession>
<dbReference type="Proteomes" id="UP000466683">
    <property type="component" value="Chromosome"/>
</dbReference>
<protein>
    <submittedName>
        <fullName evidence="2">Uncharacterized protein</fullName>
    </submittedName>
</protein>
<reference evidence="2 3" key="1">
    <citation type="journal article" date="2019" name="Emerg. Microbes Infect.">
        <title>Comprehensive subspecies identification of 175 nontuberculous mycobacteria species based on 7547 genomic profiles.</title>
        <authorList>
            <person name="Matsumoto Y."/>
            <person name="Kinjo T."/>
            <person name="Motooka D."/>
            <person name="Nabeya D."/>
            <person name="Jung N."/>
            <person name="Uechi K."/>
            <person name="Horii T."/>
            <person name="Iida T."/>
            <person name="Fujita J."/>
            <person name="Nakamura S."/>
        </authorList>
    </citation>
    <scope>NUCLEOTIDE SEQUENCE [LARGE SCALE GENOMIC DNA]</scope>
    <source>
        <strain evidence="2 3">JCM 15653</strain>
    </source>
</reference>
<organism evidence="2 3">
    <name type="scientific">Mycolicibacterium boenickei</name>
    <dbReference type="NCBI Taxonomy" id="146017"/>
    <lineage>
        <taxon>Bacteria</taxon>
        <taxon>Bacillati</taxon>
        <taxon>Actinomycetota</taxon>
        <taxon>Actinomycetes</taxon>
        <taxon>Mycobacteriales</taxon>
        <taxon>Mycobacteriaceae</taxon>
        <taxon>Mycolicibacterium</taxon>
    </lineage>
</organism>
<feature type="region of interest" description="Disordered" evidence="1">
    <location>
        <begin position="59"/>
        <end position="83"/>
    </location>
</feature>
<evidence type="ECO:0000313" key="3">
    <source>
        <dbReference type="Proteomes" id="UP000466683"/>
    </source>
</evidence>
<keyword evidence="3" id="KW-1185">Reference proteome</keyword>
<sequence>MRAHAPSAQQTFVGIELDVTDPALGGIALTAHGRLRAEIANQLVTGYPEAEFRPHARRIGPVSDMSWSHPRHTAGGAPSTDPV</sequence>